<dbReference type="EMBL" id="MFNF01000040">
    <property type="protein sequence ID" value="OGH00994.1"/>
    <property type="molecule type" value="Genomic_DNA"/>
</dbReference>
<dbReference type="AlphaFoldDB" id="A0A1F6GSA0"/>
<accession>A0A1F6GSA0</accession>
<evidence type="ECO:0000313" key="3">
    <source>
        <dbReference type="Proteomes" id="UP000177583"/>
    </source>
</evidence>
<evidence type="ECO:0000259" key="1">
    <source>
        <dbReference type="PROSITE" id="PS51832"/>
    </source>
</evidence>
<dbReference type="PANTHER" id="PTHR43155">
    <property type="entry name" value="CYCLIC DI-GMP PHOSPHODIESTERASE PA4108-RELATED"/>
    <property type="match status" value="1"/>
</dbReference>
<name>A0A1F6GSA0_9PROT</name>
<dbReference type="PROSITE" id="PS51832">
    <property type="entry name" value="HD_GYP"/>
    <property type="match status" value="1"/>
</dbReference>
<evidence type="ECO:0000313" key="2">
    <source>
        <dbReference type="EMBL" id="OGH00994.1"/>
    </source>
</evidence>
<dbReference type="PANTHER" id="PTHR43155:SF2">
    <property type="entry name" value="CYCLIC DI-GMP PHOSPHODIESTERASE PA4108"/>
    <property type="match status" value="1"/>
</dbReference>
<dbReference type="SMART" id="SM00471">
    <property type="entry name" value="HDc"/>
    <property type="match status" value="1"/>
</dbReference>
<comment type="caution">
    <text evidence="2">The sequence shown here is derived from an EMBL/GenBank/DDBJ whole genome shotgun (WGS) entry which is preliminary data.</text>
</comment>
<organism evidence="2 3">
    <name type="scientific">Candidatus Lambdaproteobacteria bacterium RIFOXYD2_FULL_56_26</name>
    <dbReference type="NCBI Taxonomy" id="1817773"/>
    <lineage>
        <taxon>Bacteria</taxon>
        <taxon>Pseudomonadati</taxon>
        <taxon>Pseudomonadota</taxon>
        <taxon>Candidatus Lambdaproteobacteria</taxon>
    </lineage>
</organism>
<feature type="domain" description="HD-GYP" evidence="1">
    <location>
        <begin position="159"/>
        <end position="359"/>
    </location>
</feature>
<dbReference type="GO" id="GO:0008081">
    <property type="term" value="F:phosphoric diester hydrolase activity"/>
    <property type="evidence" value="ECO:0007669"/>
    <property type="project" value="UniProtKB-ARBA"/>
</dbReference>
<proteinExistence type="predicted"/>
<dbReference type="Gene3D" id="1.10.3210.10">
    <property type="entry name" value="Hypothetical protein af1432"/>
    <property type="match status" value="1"/>
</dbReference>
<reference evidence="2 3" key="1">
    <citation type="journal article" date="2016" name="Nat. Commun.">
        <title>Thousands of microbial genomes shed light on interconnected biogeochemical processes in an aquifer system.</title>
        <authorList>
            <person name="Anantharaman K."/>
            <person name="Brown C.T."/>
            <person name="Hug L.A."/>
            <person name="Sharon I."/>
            <person name="Castelle C.J."/>
            <person name="Probst A.J."/>
            <person name="Thomas B.C."/>
            <person name="Singh A."/>
            <person name="Wilkins M.J."/>
            <person name="Karaoz U."/>
            <person name="Brodie E.L."/>
            <person name="Williams K.H."/>
            <person name="Hubbard S.S."/>
            <person name="Banfield J.F."/>
        </authorList>
    </citation>
    <scope>NUCLEOTIDE SEQUENCE [LARGE SCALE GENOMIC DNA]</scope>
</reference>
<dbReference type="CDD" id="cd00077">
    <property type="entry name" value="HDc"/>
    <property type="match status" value="1"/>
</dbReference>
<protein>
    <recommendedName>
        <fullName evidence="1">HD-GYP domain-containing protein</fullName>
    </recommendedName>
</protein>
<sequence length="432" mass="48179">MTIQAYLGFGKLYTPTTDQSCAWLIHNFRGCKALVEREGKQGTIGIEKLRPGDSLVQIFELPKELSKLSKVTDRLVSELKSRGFKQFLIQEEVKTLPSAAQEQAKAVAAANKLFEKVAEASPVREEAKMAVENMLDNARGGKMDTSDVLRYVNHICDSGTSEALSAMVSLKQSDQTYAHCVDVAAIFQQAYTELLNISSRKSVFKDPKELMLGAFMHDFGKSKVPKDVLDSTVRFERDSKEMNLLQSHPVFGAELLGHMGLPDYIVNMAHYHHVKMDPGMKSCYPPVTYDKVMFETKLLALVDIYQALVGKRSYKKSWTPPETVRYLGTLAGVEYEDEMYGYFVQVMGKYPKSSLVKLSDGQVGFVMNVPRDKTKLDRPQVAIAQNAAGETLEHNDLVDLTVIQDLAIIGELDAQDVFGQHALDVFCKLNVA</sequence>
<dbReference type="InterPro" id="IPR003607">
    <property type="entry name" value="HD/PDEase_dom"/>
</dbReference>
<gene>
    <name evidence="2" type="ORF">A2557_00115</name>
</gene>
<dbReference type="SUPFAM" id="SSF109604">
    <property type="entry name" value="HD-domain/PDEase-like"/>
    <property type="match status" value="1"/>
</dbReference>
<dbReference type="Proteomes" id="UP000177583">
    <property type="component" value="Unassembled WGS sequence"/>
</dbReference>
<dbReference type="InterPro" id="IPR037522">
    <property type="entry name" value="HD_GYP_dom"/>
</dbReference>
<dbReference type="Pfam" id="PF13487">
    <property type="entry name" value="HD_5"/>
    <property type="match status" value="1"/>
</dbReference>